<proteinExistence type="predicted"/>
<comment type="caution">
    <text evidence="1">The sequence shown here is derived from an EMBL/GenBank/DDBJ whole genome shotgun (WGS) entry which is preliminary data.</text>
</comment>
<dbReference type="NCBIfam" id="NF042914">
    <property type="entry name" value="SAV915_dom"/>
    <property type="match status" value="1"/>
</dbReference>
<dbReference type="Proteomes" id="UP001344658">
    <property type="component" value="Unassembled WGS sequence"/>
</dbReference>
<accession>A0ABU7PHI8</accession>
<organism evidence="1 2">
    <name type="scientific">Actinacidiphila polyblastidii</name>
    <dbReference type="NCBI Taxonomy" id="3110430"/>
    <lineage>
        <taxon>Bacteria</taxon>
        <taxon>Bacillati</taxon>
        <taxon>Actinomycetota</taxon>
        <taxon>Actinomycetes</taxon>
        <taxon>Kitasatosporales</taxon>
        <taxon>Streptomycetaceae</taxon>
        <taxon>Actinacidiphila</taxon>
    </lineage>
</organism>
<gene>
    <name evidence="1" type="ORF">V2S66_25290</name>
</gene>
<dbReference type="InterPro" id="IPR049975">
    <property type="entry name" value="SAV_915-like_dom"/>
</dbReference>
<dbReference type="EMBL" id="JAZEWV010000027">
    <property type="protein sequence ID" value="MEE4545270.1"/>
    <property type="molecule type" value="Genomic_DNA"/>
</dbReference>
<evidence type="ECO:0000313" key="2">
    <source>
        <dbReference type="Proteomes" id="UP001344658"/>
    </source>
</evidence>
<keyword evidence="2" id="KW-1185">Reference proteome</keyword>
<dbReference type="RefSeq" id="WP_330798735.1">
    <property type="nucleotide sequence ID" value="NZ_JAZEWV010000027.1"/>
</dbReference>
<name>A0ABU7PHI8_9ACTN</name>
<reference evidence="1 2" key="1">
    <citation type="submission" date="2023-12" db="EMBL/GenBank/DDBJ databases">
        <title>Streptomyces sp. V4-01.</title>
        <authorList>
            <person name="Somphong A."/>
            <person name="Phongsopitanun W."/>
        </authorList>
    </citation>
    <scope>NUCLEOTIDE SEQUENCE [LARGE SCALE GENOMIC DNA]</scope>
    <source>
        <strain evidence="1 2">V4-01</strain>
    </source>
</reference>
<sequence>MAATDHAEDPEPSRARPAGLLYVPVRQGPSGCSARFFRTSLGGRTAVGFTSPERLTATLGAGQAWISLSEPALRALAEPLGVGALTVDPAFSAPAAAVPAAAVPAPAVCLRPARPRRPHGPAARGGPRRAGVLRVAGATVLVSCLNLLIG</sequence>
<evidence type="ECO:0000313" key="1">
    <source>
        <dbReference type="EMBL" id="MEE4545270.1"/>
    </source>
</evidence>
<protein>
    <submittedName>
        <fullName evidence="1">SAV_915 family protein</fullName>
    </submittedName>
</protein>